<feature type="signal peptide" evidence="3">
    <location>
        <begin position="1"/>
        <end position="24"/>
    </location>
</feature>
<dbReference type="RefSeq" id="WP_390214340.1">
    <property type="nucleotide sequence ID" value="NZ_JBHLXJ010000018.1"/>
</dbReference>
<feature type="domain" description="Peptidase M28" evidence="4">
    <location>
        <begin position="121"/>
        <end position="343"/>
    </location>
</feature>
<evidence type="ECO:0000256" key="3">
    <source>
        <dbReference type="SAM" id="SignalP"/>
    </source>
</evidence>
<evidence type="ECO:0000259" key="4">
    <source>
        <dbReference type="Pfam" id="PF04389"/>
    </source>
</evidence>
<dbReference type="InterPro" id="IPR040234">
    <property type="entry name" value="QC/QCL"/>
</dbReference>
<comment type="caution">
    <text evidence="5">The sequence shown here is derived from an EMBL/GenBank/DDBJ whole genome shotgun (WGS) entry which is preliminary data.</text>
</comment>
<reference evidence="5 6" key="1">
    <citation type="submission" date="2024-09" db="EMBL/GenBank/DDBJ databases">
        <authorList>
            <person name="Sun Q."/>
            <person name="Mori K."/>
        </authorList>
    </citation>
    <scope>NUCLEOTIDE SEQUENCE [LARGE SCALE GENOMIC DNA]</scope>
    <source>
        <strain evidence="5 6">CCM 8677</strain>
    </source>
</reference>
<evidence type="ECO:0000256" key="2">
    <source>
        <dbReference type="ARBA" id="ARBA00023315"/>
    </source>
</evidence>
<sequence>MFKSSGSWLLPFCTAAVFSVSANASPFDNNLGSSKNLVQSSVVQFSVPNIAHAMQRFTRAPHPMASSEQKKLAAEIKADLVKQGWDAQIQKFKTKIPNVAHDKLGGKDKNAAPVKEVEGENILAVSKGSERCMLVIGGHYDTKIYKDFKFVGANDGGSSTAAMQELARVISQIRKQESSMKAAMPESGRFLDCSIALAFFDGEEATLPEWSDGDRLLGIQDNIHGSRAFAATLERKFDGISYQNLPVKAVLVLDMIGHKNQNLFITNGSHPLLAQKLLSQKTTTKIALANVSIEDDHLPFAQLGLPFLHIIDWTNLSEWHTPKDSLDIISNQHIADFGDMLVRFLKQKR</sequence>
<organism evidence="5 6">
    <name type="scientific">Undibacterium danionis</name>
    <dbReference type="NCBI Taxonomy" id="1812100"/>
    <lineage>
        <taxon>Bacteria</taxon>
        <taxon>Pseudomonadati</taxon>
        <taxon>Pseudomonadota</taxon>
        <taxon>Betaproteobacteria</taxon>
        <taxon>Burkholderiales</taxon>
        <taxon>Oxalobacteraceae</taxon>
        <taxon>Undibacterium</taxon>
    </lineage>
</organism>
<accession>A0ABV6IIR0</accession>
<feature type="chain" id="PRO_5045297159" evidence="3">
    <location>
        <begin position="25"/>
        <end position="349"/>
    </location>
</feature>
<dbReference type="SUPFAM" id="SSF53187">
    <property type="entry name" value="Zn-dependent exopeptidases"/>
    <property type="match status" value="1"/>
</dbReference>
<dbReference type="PANTHER" id="PTHR12283">
    <property type="entry name" value="GLUTAMINYL-PEPTIDE CYCLOTRANSFERASE"/>
    <property type="match status" value="1"/>
</dbReference>
<dbReference type="Gene3D" id="3.40.630.10">
    <property type="entry name" value="Zn peptidases"/>
    <property type="match status" value="1"/>
</dbReference>
<keyword evidence="1" id="KW-0808">Transferase</keyword>
<gene>
    <name evidence="5" type="ORF">ACFFJH_17955</name>
</gene>
<evidence type="ECO:0000313" key="5">
    <source>
        <dbReference type="EMBL" id="MFC0351712.1"/>
    </source>
</evidence>
<proteinExistence type="predicted"/>
<evidence type="ECO:0000313" key="6">
    <source>
        <dbReference type="Proteomes" id="UP001589844"/>
    </source>
</evidence>
<name>A0ABV6IIR0_9BURK</name>
<evidence type="ECO:0000256" key="1">
    <source>
        <dbReference type="ARBA" id="ARBA00022679"/>
    </source>
</evidence>
<dbReference type="Proteomes" id="UP001589844">
    <property type="component" value="Unassembled WGS sequence"/>
</dbReference>
<keyword evidence="3" id="KW-0732">Signal</keyword>
<dbReference type="EMBL" id="JBHLXJ010000018">
    <property type="protein sequence ID" value="MFC0351712.1"/>
    <property type="molecule type" value="Genomic_DNA"/>
</dbReference>
<dbReference type="PANTHER" id="PTHR12283:SF6">
    <property type="entry name" value="GLUTAMINYL-PEPTIDE CYCLOTRANSFERASE-RELATED"/>
    <property type="match status" value="1"/>
</dbReference>
<keyword evidence="2" id="KW-0012">Acyltransferase</keyword>
<keyword evidence="6" id="KW-1185">Reference proteome</keyword>
<dbReference type="Pfam" id="PF04389">
    <property type="entry name" value="Peptidase_M28"/>
    <property type="match status" value="1"/>
</dbReference>
<protein>
    <submittedName>
        <fullName evidence="5">M28 family peptidase</fullName>
    </submittedName>
</protein>
<dbReference type="InterPro" id="IPR007484">
    <property type="entry name" value="Peptidase_M28"/>
</dbReference>